<evidence type="ECO:0000256" key="1">
    <source>
        <dbReference type="SAM" id="Phobius"/>
    </source>
</evidence>
<dbReference type="EMBL" id="LSSN01000415">
    <property type="protein sequence ID" value="OMJ24082.1"/>
    <property type="molecule type" value="Genomic_DNA"/>
</dbReference>
<gene>
    <name evidence="2" type="ORF">AYI70_g1831</name>
</gene>
<feature type="transmembrane region" description="Helical" evidence="1">
    <location>
        <begin position="52"/>
        <end position="74"/>
    </location>
</feature>
<keyword evidence="3" id="KW-1185">Reference proteome</keyword>
<keyword evidence="1" id="KW-0812">Transmembrane</keyword>
<dbReference type="Proteomes" id="UP000187283">
    <property type="component" value="Unassembled WGS sequence"/>
</dbReference>
<feature type="transmembrane region" description="Helical" evidence="1">
    <location>
        <begin position="80"/>
        <end position="99"/>
    </location>
</feature>
<keyword evidence="1" id="KW-0472">Membrane</keyword>
<reference evidence="2 3" key="1">
    <citation type="submission" date="2017-01" db="EMBL/GenBank/DDBJ databases">
        <authorList>
            <person name="Mah S.A."/>
            <person name="Swanson W.J."/>
            <person name="Moy G.W."/>
            <person name="Vacquier V.D."/>
        </authorList>
    </citation>
    <scope>NUCLEOTIDE SEQUENCE [LARGE SCALE GENOMIC DNA]</scope>
    <source>
        <strain evidence="2 3">GSMNP</strain>
    </source>
</reference>
<dbReference type="OrthoDB" id="5591755at2759"/>
<comment type="caution">
    <text evidence="2">The sequence shown here is derived from an EMBL/GenBank/DDBJ whole genome shotgun (WGS) entry which is preliminary data.</text>
</comment>
<accession>A0A1R1YAZ8</accession>
<name>A0A1R1YAZ8_9FUNG</name>
<evidence type="ECO:0000313" key="3">
    <source>
        <dbReference type="Proteomes" id="UP000187283"/>
    </source>
</evidence>
<evidence type="ECO:0000313" key="2">
    <source>
        <dbReference type="EMBL" id="OMJ24082.1"/>
    </source>
</evidence>
<proteinExistence type="predicted"/>
<organism evidence="2 3">
    <name type="scientific">Smittium culicis</name>
    <dbReference type="NCBI Taxonomy" id="133412"/>
    <lineage>
        <taxon>Eukaryota</taxon>
        <taxon>Fungi</taxon>
        <taxon>Fungi incertae sedis</taxon>
        <taxon>Zoopagomycota</taxon>
        <taxon>Kickxellomycotina</taxon>
        <taxon>Harpellomycetes</taxon>
        <taxon>Harpellales</taxon>
        <taxon>Legeriomycetaceae</taxon>
        <taxon>Smittium</taxon>
    </lineage>
</organism>
<sequence>MPSTKNSNSSMDSNGEVFRRKPVEFQNELKTKEVVSLQASLSIIGKIEMPMLLKLVAVGLIGCDLYLIYLSYFVGFFEMLFWSLPTAVLIISFLFQLTANKSTKSIEKYEKNIMKKFKD</sequence>
<keyword evidence="1" id="KW-1133">Transmembrane helix</keyword>
<dbReference type="AlphaFoldDB" id="A0A1R1YAZ8"/>
<protein>
    <submittedName>
        <fullName evidence="2">Uncharacterized protein</fullName>
    </submittedName>
</protein>